<sequence length="120" mass="12156">MSAVEEGAAPAGAANPMTDSAPAATATRSIRSLLTNGMAARFRVGEVEAGGTPPWRGGTGACPPAPVGRRRSPKRCRRPPGIAAAVCRPPPGEFHDGPEGEGAHTGSHTRIAPASRFAHA</sequence>
<name>A0ABN3FT86_9ACTN</name>
<reference evidence="2 3" key="1">
    <citation type="journal article" date="2019" name="Int. J. Syst. Evol. Microbiol.">
        <title>The Global Catalogue of Microorganisms (GCM) 10K type strain sequencing project: providing services to taxonomists for standard genome sequencing and annotation.</title>
        <authorList>
            <consortium name="The Broad Institute Genomics Platform"/>
            <consortium name="The Broad Institute Genome Sequencing Center for Infectious Disease"/>
            <person name="Wu L."/>
            <person name="Ma J."/>
        </authorList>
    </citation>
    <scope>NUCLEOTIDE SEQUENCE [LARGE SCALE GENOMIC DNA]</scope>
    <source>
        <strain evidence="2 3">JCM 4316</strain>
    </source>
</reference>
<evidence type="ECO:0000313" key="3">
    <source>
        <dbReference type="Proteomes" id="UP001500253"/>
    </source>
</evidence>
<comment type="caution">
    <text evidence="2">The sequence shown here is derived from an EMBL/GenBank/DDBJ whole genome shotgun (WGS) entry which is preliminary data.</text>
</comment>
<dbReference type="Proteomes" id="UP001500253">
    <property type="component" value="Unassembled WGS sequence"/>
</dbReference>
<dbReference type="EMBL" id="BAAASD010000006">
    <property type="protein sequence ID" value="GAA2336959.1"/>
    <property type="molecule type" value="Genomic_DNA"/>
</dbReference>
<proteinExistence type="predicted"/>
<feature type="compositionally biased region" description="Low complexity" evidence="1">
    <location>
        <begin position="1"/>
        <end position="14"/>
    </location>
</feature>
<feature type="region of interest" description="Disordered" evidence="1">
    <location>
        <begin position="48"/>
        <end position="120"/>
    </location>
</feature>
<protein>
    <submittedName>
        <fullName evidence="2">Uncharacterized protein</fullName>
    </submittedName>
</protein>
<keyword evidence="3" id="KW-1185">Reference proteome</keyword>
<evidence type="ECO:0000313" key="2">
    <source>
        <dbReference type="EMBL" id="GAA2336959.1"/>
    </source>
</evidence>
<feature type="compositionally biased region" description="Basic residues" evidence="1">
    <location>
        <begin position="68"/>
        <end position="78"/>
    </location>
</feature>
<accession>A0ABN3FT86</accession>
<gene>
    <name evidence="2" type="ORF">GCM10010246_21680</name>
</gene>
<organism evidence="2 3">
    <name type="scientific">Streptomyces cuspidosporus</name>
    <dbReference type="NCBI Taxonomy" id="66882"/>
    <lineage>
        <taxon>Bacteria</taxon>
        <taxon>Bacillati</taxon>
        <taxon>Actinomycetota</taxon>
        <taxon>Actinomycetes</taxon>
        <taxon>Kitasatosporales</taxon>
        <taxon>Streptomycetaceae</taxon>
        <taxon>Streptomyces</taxon>
    </lineage>
</organism>
<evidence type="ECO:0000256" key="1">
    <source>
        <dbReference type="SAM" id="MobiDB-lite"/>
    </source>
</evidence>
<feature type="compositionally biased region" description="Basic and acidic residues" evidence="1">
    <location>
        <begin position="93"/>
        <end position="102"/>
    </location>
</feature>
<feature type="region of interest" description="Disordered" evidence="1">
    <location>
        <begin position="1"/>
        <end position="28"/>
    </location>
</feature>